<reference evidence="1" key="1">
    <citation type="journal article" date="2020" name="Nat. Commun.">
        <title>Large-scale genome sequencing of mycorrhizal fungi provides insights into the early evolution of symbiotic traits.</title>
        <authorList>
            <person name="Miyauchi S."/>
            <person name="Kiss E."/>
            <person name="Kuo A."/>
            <person name="Drula E."/>
            <person name="Kohler A."/>
            <person name="Sanchez-Garcia M."/>
            <person name="Morin E."/>
            <person name="Andreopoulos B."/>
            <person name="Barry K.W."/>
            <person name="Bonito G."/>
            <person name="Buee M."/>
            <person name="Carver A."/>
            <person name="Chen C."/>
            <person name="Cichocki N."/>
            <person name="Clum A."/>
            <person name="Culley D."/>
            <person name="Crous P.W."/>
            <person name="Fauchery L."/>
            <person name="Girlanda M."/>
            <person name="Hayes R.D."/>
            <person name="Keri Z."/>
            <person name="LaButti K."/>
            <person name="Lipzen A."/>
            <person name="Lombard V."/>
            <person name="Magnuson J."/>
            <person name="Maillard F."/>
            <person name="Murat C."/>
            <person name="Nolan M."/>
            <person name="Ohm R.A."/>
            <person name="Pangilinan J."/>
            <person name="Pereira M.F."/>
            <person name="Perotto S."/>
            <person name="Peter M."/>
            <person name="Pfister S."/>
            <person name="Riley R."/>
            <person name="Sitrit Y."/>
            <person name="Stielow J.B."/>
            <person name="Szollosi G."/>
            <person name="Zifcakova L."/>
            <person name="Stursova M."/>
            <person name="Spatafora J.W."/>
            <person name="Tedersoo L."/>
            <person name="Vaario L.M."/>
            <person name="Yamada A."/>
            <person name="Yan M."/>
            <person name="Wang P."/>
            <person name="Xu J."/>
            <person name="Bruns T."/>
            <person name="Baldrian P."/>
            <person name="Vilgalys R."/>
            <person name="Dunand C."/>
            <person name="Henrissat B."/>
            <person name="Grigoriev I.V."/>
            <person name="Hibbett D."/>
            <person name="Nagy L.G."/>
            <person name="Martin F.M."/>
        </authorList>
    </citation>
    <scope>NUCLEOTIDE SEQUENCE</scope>
    <source>
        <strain evidence="1">UH-Tt-Lm1</strain>
    </source>
</reference>
<organism evidence="1 2">
    <name type="scientific">Thelephora terrestris</name>
    <dbReference type="NCBI Taxonomy" id="56493"/>
    <lineage>
        <taxon>Eukaryota</taxon>
        <taxon>Fungi</taxon>
        <taxon>Dikarya</taxon>
        <taxon>Basidiomycota</taxon>
        <taxon>Agaricomycotina</taxon>
        <taxon>Agaricomycetes</taxon>
        <taxon>Thelephorales</taxon>
        <taxon>Thelephoraceae</taxon>
        <taxon>Thelephora</taxon>
    </lineage>
</organism>
<dbReference type="AlphaFoldDB" id="A0A9P6L292"/>
<dbReference type="InterPro" id="IPR039196">
    <property type="entry name" value="Fmc1"/>
</dbReference>
<protein>
    <submittedName>
        <fullName evidence="1">Uncharacterized protein</fullName>
    </submittedName>
</protein>
<dbReference type="GO" id="GO:0033615">
    <property type="term" value="P:mitochondrial proton-transporting ATP synthase complex assembly"/>
    <property type="evidence" value="ECO:0007669"/>
    <property type="project" value="InterPro"/>
</dbReference>
<dbReference type="PANTHER" id="PTHR28015:SF1">
    <property type="entry name" value="ATP SYNTHASE ASSEMBLY FACTOR FMC1, MITOCHONDRIAL"/>
    <property type="match status" value="1"/>
</dbReference>
<dbReference type="Pfam" id="PF13233">
    <property type="entry name" value="Complex1_LYR_2"/>
    <property type="match status" value="1"/>
</dbReference>
<name>A0A9P6L292_9AGAM</name>
<evidence type="ECO:0000313" key="2">
    <source>
        <dbReference type="Proteomes" id="UP000736335"/>
    </source>
</evidence>
<dbReference type="Proteomes" id="UP000736335">
    <property type="component" value="Unassembled WGS sequence"/>
</dbReference>
<gene>
    <name evidence="1" type="ORF">BJ322DRAFT_310750</name>
</gene>
<dbReference type="GO" id="GO:0005759">
    <property type="term" value="C:mitochondrial matrix"/>
    <property type="evidence" value="ECO:0007669"/>
    <property type="project" value="TreeGrafter"/>
</dbReference>
<dbReference type="EMBL" id="WIUZ02000017">
    <property type="protein sequence ID" value="KAF9780102.1"/>
    <property type="molecule type" value="Genomic_DNA"/>
</dbReference>
<dbReference type="PANTHER" id="PTHR28015">
    <property type="entry name" value="ATP SYNTHASE ASSEMBLY FACTOR FMC1, MITOCHONDRIAL"/>
    <property type="match status" value="1"/>
</dbReference>
<comment type="caution">
    <text evidence="1">The sequence shown here is derived from an EMBL/GenBank/DDBJ whole genome shotgun (WGS) entry which is preliminary data.</text>
</comment>
<sequence>MAEVVRLYRHFLREVGKSSLVPRPQRNKALARHYRALFEQPRDGPNAVALSCEFENAVKFLRHQREYKTLLERYNPLIDLTGEERIEATARRVGLNMPEMAKGDAP</sequence>
<evidence type="ECO:0000313" key="1">
    <source>
        <dbReference type="EMBL" id="KAF9780102.1"/>
    </source>
</evidence>
<proteinExistence type="predicted"/>
<accession>A0A9P6L292</accession>
<reference evidence="1" key="2">
    <citation type="submission" date="2020-11" db="EMBL/GenBank/DDBJ databases">
        <authorList>
            <consortium name="DOE Joint Genome Institute"/>
            <person name="Kuo A."/>
            <person name="Miyauchi S."/>
            <person name="Kiss E."/>
            <person name="Drula E."/>
            <person name="Kohler A."/>
            <person name="Sanchez-Garcia M."/>
            <person name="Andreopoulos B."/>
            <person name="Barry K.W."/>
            <person name="Bonito G."/>
            <person name="Buee M."/>
            <person name="Carver A."/>
            <person name="Chen C."/>
            <person name="Cichocki N."/>
            <person name="Clum A."/>
            <person name="Culley D."/>
            <person name="Crous P.W."/>
            <person name="Fauchery L."/>
            <person name="Girlanda M."/>
            <person name="Hayes R."/>
            <person name="Keri Z."/>
            <person name="Labutti K."/>
            <person name="Lipzen A."/>
            <person name="Lombard V."/>
            <person name="Magnuson J."/>
            <person name="Maillard F."/>
            <person name="Morin E."/>
            <person name="Murat C."/>
            <person name="Nolan M."/>
            <person name="Ohm R."/>
            <person name="Pangilinan J."/>
            <person name="Pereira M."/>
            <person name="Perotto S."/>
            <person name="Peter M."/>
            <person name="Riley R."/>
            <person name="Sitrit Y."/>
            <person name="Stielow B."/>
            <person name="Szollosi G."/>
            <person name="Zifcakova L."/>
            <person name="Stursova M."/>
            <person name="Spatafora J.W."/>
            <person name="Tedersoo L."/>
            <person name="Vaario L.-M."/>
            <person name="Yamada A."/>
            <person name="Yan M."/>
            <person name="Wang P."/>
            <person name="Xu J."/>
            <person name="Bruns T."/>
            <person name="Baldrian P."/>
            <person name="Vilgalys R."/>
            <person name="Henrissat B."/>
            <person name="Grigoriev I.V."/>
            <person name="Hibbett D."/>
            <person name="Nagy L.G."/>
            <person name="Martin F.M."/>
        </authorList>
    </citation>
    <scope>NUCLEOTIDE SEQUENCE</scope>
    <source>
        <strain evidence="1">UH-Tt-Lm1</strain>
    </source>
</reference>
<keyword evidence="2" id="KW-1185">Reference proteome</keyword>
<dbReference type="OrthoDB" id="15893at2759"/>